<feature type="coiled-coil region" evidence="1">
    <location>
        <begin position="75"/>
        <end position="145"/>
    </location>
</feature>
<evidence type="ECO:0000256" key="1">
    <source>
        <dbReference type="SAM" id="Coils"/>
    </source>
</evidence>
<dbReference type="PROSITE" id="PS50858">
    <property type="entry name" value="BSD"/>
    <property type="match status" value="1"/>
</dbReference>
<dbReference type="GO" id="GO:0005737">
    <property type="term" value="C:cytoplasm"/>
    <property type="evidence" value="ECO:0007669"/>
    <property type="project" value="TreeGrafter"/>
</dbReference>
<sequence length="358" mass="41499">MDYIDPVTTQSSNPTTDSTVVGDKTDEKNPVQHDAATVKTEETIEKLESEIDKAYGLVETKFQELWSNASKNVEKIKIEEQKQKLIEQLNNTRKALNDKTNELHVQESLKKIEDNLKQVSLDDFTKSANKALDLLDSKLEIVENEASKYFGNFTSFLSSIVSVNPVNEDEGNGKKEVVFNSSLNQFNNYGTTRYETDLLNLHTTESFYLNEELDVKDEIESFNADNKTKEISGLLEKYPNTLTKTMNDLVPLKISYNLFWYRYFKNDDKLKEQEKKRKELLEKKDTSKTDGNQENDDDEEEFTWDDDEEEEEEEQVEEKSVVSKKSNSKKESTNDKKKKQGSDGEEEEEEEDDDDDWE</sequence>
<feature type="compositionally biased region" description="Acidic residues" evidence="2">
    <location>
        <begin position="293"/>
        <end position="316"/>
    </location>
</feature>
<keyword evidence="5" id="KW-1185">Reference proteome</keyword>
<proteinExistence type="predicted"/>
<feature type="compositionally biased region" description="Polar residues" evidence="2">
    <location>
        <begin position="7"/>
        <end position="19"/>
    </location>
</feature>
<evidence type="ECO:0000256" key="2">
    <source>
        <dbReference type="SAM" id="MobiDB-lite"/>
    </source>
</evidence>
<evidence type="ECO:0000259" key="3">
    <source>
        <dbReference type="PROSITE" id="PS50858"/>
    </source>
</evidence>
<feature type="region of interest" description="Disordered" evidence="2">
    <location>
        <begin position="1"/>
        <end position="35"/>
    </location>
</feature>
<evidence type="ECO:0000313" key="4">
    <source>
        <dbReference type="EMBL" id="EER33245.1"/>
    </source>
</evidence>
<dbReference type="SUPFAM" id="SSF140383">
    <property type="entry name" value="BSD domain-like"/>
    <property type="match status" value="1"/>
</dbReference>
<dbReference type="Gene3D" id="1.10.3970.10">
    <property type="entry name" value="BSD domain"/>
    <property type="match status" value="1"/>
</dbReference>
<dbReference type="EMBL" id="GG692398">
    <property type="protein sequence ID" value="EER33245.1"/>
    <property type="molecule type" value="Genomic_DNA"/>
</dbReference>
<name>C5MC78_CANTT</name>
<feature type="region of interest" description="Disordered" evidence="2">
    <location>
        <begin position="282"/>
        <end position="358"/>
    </location>
</feature>
<feature type="compositionally biased region" description="Acidic residues" evidence="2">
    <location>
        <begin position="343"/>
        <end position="358"/>
    </location>
</feature>
<evidence type="ECO:0000313" key="5">
    <source>
        <dbReference type="Proteomes" id="UP000002037"/>
    </source>
</evidence>
<dbReference type="eggNOG" id="KOG2690">
    <property type="taxonomic scope" value="Eukaryota"/>
</dbReference>
<dbReference type="GeneID" id="8297805"/>
<dbReference type="Proteomes" id="UP000002037">
    <property type="component" value="Unassembled WGS sequence"/>
</dbReference>
<dbReference type="InterPro" id="IPR035925">
    <property type="entry name" value="BSD_dom_sf"/>
</dbReference>
<dbReference type="PANTHER" id="PTHR16019:SF5">
    <property type="entry name" value="BSD DOMAIN-CONTAINING PROTEIN 1"/>
    <property type="match status" value="1"/>
</dbReference>
<dbReference type="Pfam" id="PF03909">
    <property type="entry name" value="BSD"/>
    <property type="match status" value="1"/>
</dbReference>
<accession>C5MC78</accession>
<dbReference type="SMART" id="SM00751">
    <property type="entry name" value="BSD"/>
    <property type="match status" value="1"/>
</dbReference>
<dbReference type="PANTHER" id="PTHR16019">
    <property type="entry name" value="SYNAPSE-ASSOCIATED PROTEIN"/>
    <property type="match status" value="1"/>
</dbReference>
<dbReference type="HOGENOM" id="CLU_774258_0_0_1"/>
<keyword evidence="1" id="KW-0175">Coiled coil</keyword>
<dbReference type="InterPro" id="IPR051494">
    <property type="entry name" value="BSD_domain-containing"/>
</dbReference>
<feature type="domain" description="BSD" evidence="3">
    <location>
        <begin position="218"/>
        <end position="271"/>
    </location>
</feature>
<gene>
    <name evidence="4" type="ORF">CTRG_03670</name>
</gene>
<dbReference type="KEGG" id="ctp:CTRG_03670"/>
<dbReference type="OrthoDB" id="73788at2759"/>
<dbReference type="AlphaFoldDB" id="C5MC78"/>
<protein>
    <recommendedName>
        <fullName evidence="3">BSD domain-containing protein</fullName>
    </recommendedName>
</protein>
<reference evidence="4 5" key="1">
    <citation type="journal article" date="2009" name="Nature">
        <title>Evolution of pathogenicity and sexual reproduction in eight Candida genomes.</title>
        <authorList>
            <person name="Butler G."/>
            <person name="Rasmussen M.D."/>
            <person name="Lin M.F."/>
            <person name="Santos M.A."/>
            <person name="Sakthikumar S."/>
            <person name="Munro C.A."/>
            <person name="Rheinbay E."/>
            <person name="Grabherr M."/>
            <person name="Forche A."/>
            <person name="Reedy J.L."/>
            <person name="Agrafioti I."/>
            <person name="Arnaud M.B."/>
            <person name="Bates S."/>
            <person name="Brown A.J."/>
            <person name="Brunke S."/>
            <person name="Costanzo M.C."/>
            <person name="Fitzpatrick D.A."/>
            <person name="de Groot P.W."/>
            <person name="Harris D."/>
            <person name="Hoyer L.L."/>
            <person name="Hube B."/>
            <person name="Klis F.M."/>
            <person name="Kodira C."/>
            <person name="Lennard N."/>
            <person name="Logue M.E."/>
            <person name="Martin R."/>
            <person name="Neiman A.M."/>
            <person name="Nikolaou E."/>
            <person name="Quail M.A."/>
            <person name="Quinn J."/>
            <person name="Santos M.C."/>
            <person name="Schmitzberger F.F."/>
            <person name="Sherlock G."/>
            <person name="Shah P."/>
            <person name="Silverstein K.A."/>
            <person name="Skrzypek M.S."/>
            <person name="Soll D."/>
            <person name="Staggs R."/>
            <person name="Stansfield I."/>
            <person name="Stumpf M.P."/>
            <person name="Sudbery P.E."/>
            <person name="Srikantha T."/>
            <person name="Zeng Q."/>
            <person name="Berman J."/>
            <person name="Berriman M."/>
            <person name="Heitman J."/>
            <person name="Gow N.A."/>
            <person name="Lorenz M.C."/>
            <person name="Birren B.W."/>
            <person name="Kellis M."/>
            <person name="Cuomo C.A."/>
        </authorList>
    </citation>
    <scope>NUCLEOTIDE SEQUENCE [LARGE SCALE GENOMIC DNA]</scope>
    <source>
        <strain evidence="5">ATCC MYA-3404 / T1</strain>
    </source>
</reference>
<dbReference type="VEuPathDB" id="FungiDB:CTRG_03670"/>
<dbReference type="RefSeq" id="XP_002549373.1">
    <property type="nucleotide sequence ID" value="XM_002549327.1"/>
</dbReference>
<dbReference type="InterPro" id="IPR005607">
    <property type="entry name" value="BSD_dom"/>
</dbReference>
<organism evidence="4 5">
    <name type="scientific">Candida tropicalis (strain ATCC MYA-3404 / T1)</name>
    <name type="common">Yeast</name>
    <dbReference type="NCBI Taxonomy" id="294747"/>
    <lineage>
        <taxon>Eukaryota</taxon>
        <taxon>Fungi</taxon>
        <taxon>Dikarya</taxon>
        <taxon>Ascomycota</taxon>
        <taxon>Saccharomycotina</taxon>
        <taxon>Pichiomycetes</taxon>
        <taxon>Debaryomycetaceae</taxon>
        <taxon>Candida/Lodderomyces clade</taxon>
        <taxon>Candida</taxon>
    </lineage>
</organism>